<feature type="compositionally biased region" description="Polar residues" evidence="1">
    <location>
        <begin position="311"/>
        <end position="335"/>
    </location>
</feature>
<dbReference type="EMBL" id="JAVFHQ010000008">
    <property type="protein sequence ID" value="KAK4548337.1"/>
    <property type="molecule type" value="Genomic_DNA"/>
</dbReference>
<comment type="caution">
    <text evidence="2">The sequence shown here is derived from an EMBL/GenBank/DDBJ whole genome shotgun (WGS) entry which is preliminary data.</text>
</comment>
<feature type="compositionally biased region" description="Basic and acidic residues" evidence="1">
    <location>
        <begin position="45"/>
        <end position="55"/>
    </location>
</feature>
<feature type="region of interest" description="Disordered" evidence="1">
    <location>
        <begin position="265"/>
        <end position="335"/>
    </location>
</feature>
<dbReference type="Gene3D" id="3.30.70.330">
    <property type="match status" value="1"/>
</dbReference>
<evidence type="ECO:0000313" key="2">
    <source>
        <dbReference type="EMBL" id="KAK4548337.1"/>
    </source>
</evidence>
<dbReference type="Proteomes" id="UP001324427">
    <property type="component" value="Unassembled WGS sequence"/>
</dbReference>
<keyword evidence="3" id="KW-1185">Reference proteome</keyword>
<feature type="region of interest" description="Disordered" evidence="1">
    <location>
        <begin position="1"/>
        <end position="127"/>
    </location>
</feature>
<name>A0AAV9JS26_9PEZI</name>
<sequence>MDRYGRPPARGPQIHAVPENEKAYDASGKKLPWGYDSVSAGNFADSDRTSREPVEKGPFGRRNTTRRSGGSRSRSKTADPERKVDAAKREQLQAEEAVFGTLGRKTGGGREALGEVDPSAVAQPAAVPKVEGEQEATEVLLWGFGQDLQWAAIEFYERVSGGMVLEDYDRAPPGQRGYEAGRSYSRATAQKSLSRAALRKKNRYAGGEHWIKVTFDSRQAAELVCARSPHIIKGHLVCAEPYQGRGPARDEPVFASQAGVQITSDVLPPSFSTHTLGASPNGSGTMTSATERQTPPHRSSDTQSQPPPSWNQPTGPASTTLSTGAQSTRQTPGGQQLTLRGINRIEGAKAAVLLPAEQALMPKQPKQSWTAWLGASELIGTTVPRREDGMFDYAKASLYWRLFYWLDGTFGTDFCGLKGDE</sequence>
<feature type="compositionally biased region" description="Polar residues" evidence="1">
    <location>
        <begin position="265"/>
        <end position="304"/>
    </location>
</feature>
<dbReference type="InterPro" id="IPR012677">
    <property type="entry name" value="Nucleotide-bd_a/b_plait_sf"/>
</dbReference>
<protein>
    <recommendedName>
        <fullName evidence="4">Nucleoporin NUP53</fullName>
    </recommendedName>
</protein>
<evidence type="ECO:0000256" key="1">
    <source>
        <dbReference type="SAM" id="MobiDB-lite"/>
    </source>
</evidence>
<gene>
    <name evidence="2" type="ORF">LTR36_010207</name>
</gene>
<dbReference type="AlphaFoldDB" id="A0AAV9JS26"/>
<organism evidence="2 3">
    <name type="scientific">Oleoguttula mirabilis</name>
    <dbReference type="NCBI Taxonomy" id="1507867"/>
    <lineage>
        <taxon>Eukaryota</taxon>
        <taxon>Fungi</taxon>
        <taxon>Dikarya</taxon>
        <taxon>Ascomycota</taxon>
        <taxon>Pezizomycotina</taxon>
        <taxon>Dothideomycetes</taxon>
        <taxon>Dothideomycetidae</taxon>
        <taxon>Mycosphaerellales</taxon>
        <taxon>Teratosphaeriaceae</taxon>
        <taxon>Oleoguttula</taxon>
    </lineage>
</organism>
<feature type="compositionally biased region" description="Basic and acidic residues" evidence="1">
    <location>
        <begin position="18"/>
        <end position="28"/>
    </location>
</feature>
<feature type="compositionally biased region" description="Basic and acidic residues" evidence="1">
    <location>
        <begin position="76"/>
        <end position="92"/>
    </location>
</feature>
<evidence type="ECO:0000313" key="3">
    <source>
        <dbReference type="Proteomes" id="UP001324427"/>
    </source>
</evidence>
<accession>A0AAV9JS26</accession>
<proteinExistence type="predicted"/>
<evidence type="ECO:0008006" key="4">
    <source>
        <dbReference type="Google" id="ProtNLM"/>
    </source>
</evidence>
<reference evidence="2 3" key="1">
    <citation type="submission" date="2021-11" db="EMBL/GenBank/DDBJ databases">
        <title>Black yeast isolated from Biological Soil Crust.</title>
        <authorList>
            <person name="Kurbessoian T."/>
        </authorList>
    </citation>
    <scope>NUCLEOTIDE SEQUENCE [LARGE SCALE GENOMIC DNA]</scope>
    <source>
        <strain evidence="2 3">CCFEE 5522</strain>
    </source>
</reference>
<feature type="compositionally biased region" description="Low complexity" evidence="1">
    <location>
        <begin position="60"/>
        <end position="72"/>
    </location>
</feature>